<dbReference type="OMA" id="CCEFIHI"/>
<dbReference type="STRING" id="4555.K3XQK8"/>
<evidence type="ECO:0000313" key="5">
    <source>
        <dbReference type="EMBL" id="RCV26771.1"/>
    </source>
</evidence>
<dbReference type="InterPro" id="IPR006456">
    <property type="entry name" value="ZF_HD_homeobox_Cys/His_dimer"/>
</dbReference>
<dbReference type="Gene3D" id="1.10.10.60">
    <property type="entry name" value="Homeodomain-like"/>
    <property type="match status" value="1"/>
</dbReference>
<dbReference type="Gramene" id="KQL06441">
    <property type="protein sequence ID" value="KQL06441"/>
    <property type="gene ID" value="SETIT_004194mg"/>
</dbReference>
<dbReference type="eggNOG" id="ENOG502QWG3">
    <property type="taxonomic scope" value="Eukaryota"/>
</dbReference>
<dbReference type="HOGENOM" id="CLU_1153371_0_0_1"/>
<keyword evidence="3" id="KW-0862">Zinc</keyword>
<reference evidence="5 7" key="1">
    <citation type="journal article" date="2012" name="Nat. Biotechnol.">
        <title>Reference genome sequence of the model plant Setaria.</title>
        <authorList>
            <person name="Bennetzen J.L."/>
            <person name="Schmutz J."/>
            <person name="Wang H."/>
            <person name="Percifield R."/>
            <person name="Hawkins J."/>
            <person name="Pontaroli A.C."/>
            <person name="Estep M."/>
            <person name="Feng L."/>
            <person name="Vaughn J.N."/>
            <person name="Grimwood J."/>
            <person name="Jenkins J."/>
            <person name="Barry K."/>
            <person name="Lindquist E."/>
            <person name="Hellsten U."/>
            <person name="Deshpande S."/>
            <person name="Wang X."/>
            <person name="Wu X."/>
            <person name="Mitros T."/>
            <person name="Triplett J."/>
            <person name="Yang X."/>
            <person name="Ye C.Y."/>
            <person name="Mauro-Herrera M."/>
            <person name="Wang L."/>
            <person name="Li P."/>
            <person name="Sharma M."/>
            <person name="Sharma R."/>
            <person name="Ronald P.C."/>
            <person name="Panaud O."/>
            <person name="Kellogg E.A."/>
            <person name="Brutnell T.P."/>
            <person name="Doust A.N."/>
            <person name="Tuskan G.A."/>
            <person name="Rokhsar D."/>
            <person name="Devos K.M."/>
        </authorList>
    </citation>
    <scope>NUCLEOTIDE SEQUENCE [LARGE SCALE GENOMIC DNA]</scope>
    <source>
        <strain evidence="7">cv. Yugu1</strain>
        <strain evidence="5">Yugu1</strain>
    </source>
</reference>
<dbReference type="GO" id="GO:0003700">
    <property type="term" value="F:DNA-binding transcription factor activity"/>
    <property type="evidence" value="ECO:0000318"/>
    <property type="project" value="GO_Central"/>
</dbReference>
<keyword evidence="7" id="KW-1185">Reference proteome</keyword>
<organism evidence="6 7">
    <name type="scientific">Setaria italica</name>
    <name type="common">Foxtail millet</name>
    <name type="synonym">Panicum italicum</name>
    <dbReference type="NCBI Taxonomy" id="4555"/>
    <lineage>
        <taxon>Eukaryota</taxon>
        <taxon>Viridiplantae</taxon>
        <taxon>Streptophyta</taxon>
        <taxon>Embryophyta</taxon>
        <taxon>Tracheophyta</taxon>
        <taxon>Spermatophyta</taxon>
        <taxon>Magnoliopsida</taxon>
        <taxon>Liliopsida</taxon>
        <taxon>Poales</taxon>
        <taxon>Poaceae</taxon>
        <taxon>PACMAD clade</taxon>
        <taxon>Panicoideae</taxon>
        <taxon>Panicodae</taxon>
        <taxon>Paniceae</taxon>
        <taxon>Cenchrinae</taxon>
        <taxon>Setaria</taxon>
    </lineage>
</organism>
<dbReference type="GO" id="GO:0005634">
    <property type="term" value="C:nucleus"/>
    <property type="evidence" value="ECO:0000318"/>
    <property type="project" value="GO_Central"/>
</dbReference>
<dbReference type="FunCoup" id="K3XQK8">
    <property type="interactions" value="144"/>
</dbReference>
<evidence type="ECO:0000313" key="7">
    <source>
        <dbReference type="Proteomes" id="UP000004995"/>
    </source>
</evidence>
<evidence type="ECO:0000313" key="6">
    <source>
        <dbReference type="EnsemblPlants" id="KQL06441"/>
    </source>
</evidence>
<dbReference type="GO" id="GO:0000976">
    <property type="term" value="F:transcription cis-regulatory region binding"/>
    <property type="evidence" value="ECO:0000318"/>
    <property type="project" value="GO_Central"/>
</dbReference>
<evidence type="ECO:0000256" key="2">
    <source>
        <dbReference type="ARBA" id="ARBA00022771"/>
    </source>
</evidence>
<feature type="domain" description="ZF-HD dimerization-type" evidence="4">
    <location>
        <begin position="19"/>
        <end position="70"/>
    </location>
</feature>
<dbReference type="OrthoDB" id="1929626at2759"/>
<dbReference type="AlphaFoldDB" id="K3XQK8"/>
<evidence type="ECO:0000256" key="3">
    <source>
        <dbReference type="ARBA" id="ARBA00022833"/>
    </source>
</evidence>
<dbReference type="PROSITE" id="PS51523">
    <property type="entry name" value="ZF_HD_DIMER"/>
    <property type="match status" value="1"/>
</dbReference>
<reference evidence="6" key="3">
    <citation type="submission" date="2018-08" db="UniProtKB">
        <authorList>
            <consortium name="EnsemblPlants"/>
        </authorList>
    </citation>
    <scope>IDENTIFICATION</scope>
    <source>
        <strain evidence="6">Yugu1</strain>
    </source>
</reference>
<evidence type="ECO:0000256" key="1">
    <source>
        <dbReference type="ARBA" id="ARBA00022723"/>
    </source>
</evidence>
<evidence type="ECO:0000259" key="4">
    <source>
        <dbReference type="PROSITE" id="PS51523"/>
    </source>
</evidence>
<dbReference type="PANTHER" id="PTHR31948">
    <property type="entry name" value="ZINC-FINGER HOMEODOMAIN PROTEIN 2"/>
    <property type="match status" value="1"/>
</dbReference>
<dbReference type="GO" id="GO:0008270">
    <property type="term" value="F:zinc ion binding"/>
    <property type="evidence" value="ECO:0007669"/>
    <property type="project" value="UniProtKB-KW"/>
</dbReference>
<keyword evidence="2" id="KW-0863">Zinc-finger</keyword>
<gene>
    <name evidence="5" type="ORF">SETIT_5G273000v2</name>
</gene>
<dbReference type="EMBL" id="AGNK02003249">
    <property type="status" value="NOT_ANNOTATED_CDS"/>
    <property type="molecule type" value="Genomic_DNA"/>
</dbReference>
<dbReference type="Pfam" id="PF04770">
    <property type="entry name" value="ZF-HD_dimer"/>
    <property type="match status" value="1"/>
</dbReference>
<dbReference type="Proteomes" id="UP000004995">
    <property type="component" value="Unassembled WGS sequence"/>
</dbReference>
<sequence>MWPAARRRRRGGAGEAGVYWECLKNHAASLDGHALDGYGEFMPSPEAGPADPASLQCAACGCHRNFHYRLREAPPSPPLLTLPHPLPAQPAPVPQHVMREAPEDRLPAAFEDDELDEGSDFDEDCPLSPLPAPAMGPPRYLQPAPHMLLALSTGAPSASIPTMVPRPPASLGSMPALGAGSAAARKRFRTKFIPEQKQRMQALSERLGCHLQMVCCPGGREEGGLGEKWRWRRGDGWRRVC</sequence>
<keyword evidence="1" id="KW-0479">Metal-binding</keyword>
<protein>
    <recommendedName>
        <fullName evidence="4">ZF-HD dimerization-type domain-containing protein</fullName>
    </recommendedName>
</protein>
<proteinExistence type="predicted"/>
<reference evidence="5" key="2">
    <citation type="submission" date="2015-07" db="EMBL/GenBank/DDBJ databases">
        <authorList>
            <person name="Noorani M."/>
        </authorList>
    </citation>
    <scope>NUCLEOTIDE SEQUENCE</scope>
    <source>
        <strain evidence="5">Yugu1</strain>
    </source>
</reference>
<dbReference type="GO" id="GO:0006355">
    <property type="term" value="P:regulation of DNA-templated transcription"/>
    <property type="evidence" value="ECO:0000318"/>
    <property type="project" value="GO_Central"/>
</dbReference>
<dbReference type="PANTHER" id="PTHR31948:SF72">
    <property type="entry name" value="ZINC-FINGER HOMEODOMAIN PROTEIN 10"/>
    <property type="match status" value="1"/>
</dbReference>
<dbReference type="EMBL" id="CM003532">
    <property type="protein sequence ID" value="RCV26771.1"/>
    <property type="molecule type" value="Genomic_DNA"/>
</dbReference>
<dbReference type="NCBIfam" id="TIGR01566">
    <property type="entry name" value="ZF_HD_prot_N"/>
    <property type="match status" value="1"/>
</dbReference>
<accession>K3XQK8</accession>
<dbReference type="EnsemblPlants" id="KQL06441">
    <property type="protein sequence ID" value="KQL06441"/>
    <property type="gene ID" value="SETIT_004194mg"/>
</dbReference>
<name>K3XQK8_SETIT</name>